<dbReference type="SMART" id="SM00526">
    <property type="entry name" value="H15"/>
    <property type="match status" value="1"/>
</dbReference>
<dbReference type="Pfam" id="PF00538">
    <property type="entry name" value="Linker_histone"/>
    <property type="match status" value="1"/>
</dbReference>
<feature type="compositionally biased region" description="Basic residues" evidence="1">
    <location>
        <begin position="1"/>
        <end position="14"/>
    </location>
</feature>
<organism evidence="3 4">
    <name type="scientific">Clonorchis sinensis</name>
    <name type="common">Chinese liver fluke</name>
    <dbReference type="NCBI Taxonomy" id="79923"/>
    <lineage>
        <taxon>Eukaryota</taxon>
        <taxon>Metazoa</taxon>
        <taxon>Spiralia</taxon>
        <taxon>Lophotrochozoa</taxon>
        <taxon>Platyhelminthes</taxon>
        <taxon>Trematoda</taxon>
        <taxon>Digenea</taxon>
        <taxon>Opisthorchiida</taxon>
        <taxon>Opisthorchiata</taxon>
        <taxon>Opisthorchiidae</taxon>
        <taxon>Clonorchis</taxon>
    </lineage>
</organism>
<dbReference type="SUPFAM" id="SSF46785">
    <property type="entry name" value="Winged helix' DNA-binding domain"/>
    <property type="match status" value="1"/>
</dbReference>
<evidence type="ECO:0000313" key="4">
    <source>
        <dbReference type="Proteomes" id="UP000008909"/>
    </source>
</evidence>
<dbReference type="InterPro" id="IPR036390">
    <property type="entry name" value="WH_DNA-bd_sf"/>
</dbReference>
<dbReference type="EMBL" id="DF144046">
    <property type="protein sequence ID" value="GAA32338.1"/>
    <property type="molecule type" value="Genomic_DNA"/>
</dbReference>
<accession>H2KUB4</accession>
<sequence length="67" mass="7465">MGSSKVSKRPKSAKPKIPTNHPPVIIMVKASFKAAKDRKGTSLLTIKKFIVANYKVDVKILGLYIRR</sequence>
<evidence type="ECO:0000313" key="3">
    <source>
        <dbReference type="EMBL" id="GAA32338.1"/>
    </source>
</evidence>
<dbReference type="InterPro" id="IPR036388">
    <property type="entry name" value="WH-like_DNA-bd_sf"/>
</dbReference>
<protein>
    <submittedName>
        <fullName evidence="3">Histone H1/5</fullName>
    </submittedName>
</protein>
<reference evidence="3" key="1">
    <citation type="journal article" date="2011" name="Genome Biol.">
        <title>The draft genome of the carcinogenic human liver fluke Clonorchis sinensis.</title>
        <authorList>
            <person name="Wang X."/>
            <person name="Chen W."/>
            <person name="Huang Y."/>
            <person name="Sun J."/>
            <person name="Men J."/>
            <person name="Liu H."/>
            <person name="Luo F."/>
            <person name="Guo L."/>
            <person name="Lv X."/>
            <person name="Deng C."/>
            <person name="Zhou C."/>
            <person name="Fan Y."/>
            <person name="Li X."/>
            <person name="Huang L."/>
            <person name="Hu Y."/>
            <person name="Liang C."/>
            <person name="Hu X."/>
            <person name="Xu J."/>
            <person name="Yu X."/>
        </authorList>
    </citation>
    <scope>NUCLEOTIDE SEQUENCE [LARGE SCALE GENOMIC DNA]</scope>
    <source>
        <strain evidence="3">Henan</strain>
    </source>
</reference>
<dbReference type="AlphaFoldDB" id="H2KUB4"/>
<feature type="domain" description="H15" evidence="2">
    <location>
        <begin position="20"/>
        <end position="67"/>
    </location>
</feature>
<keyword evidence="4" id="KW-1185">Reference proteome</keyword>
<dbReference type="PROSITE" id="PS51504">
    <property type="entry name" value="H15"/>
    <property type="match status" value="1"/>
</dbReference>
<proteinExistence type="predicted"/>
<dbReference type="GO" id="GO:0003677">
    <property type="term" value="F:DNA binding"/>
    <property type="evidence" value="ECO:0007669"/>
    <property type="project" value="InterPro"/>
</dbReference>
<dbReference type="InterPro" id="IPR005818">
    <property type="entry name" value="Histone_H1/H5_H15"/>
</dbReference>
<name>H2KUB4_CLOSI</name>
<feature type="region of interest" description="Disordered" evidence="1">
    <location>
        <begin position="1"/>
        <end position="21"/>
    </location>
</feature>
<dbReference type="Proteomes" id="UP000008909">
    <property type="component" value="Unassembled WGS sequence"/>
</dbReference>
<dbReference type="GO" id="GO:0006334">
    <property type="term" value="P:nucleosome assembly"/>
    <property type="evidence" value="ECO:0007669"/>
    <property type="project" value="InterPro"/>
</dbReference>
<dbReference type="Gene3D" id="1.10.10.10">
    <property type="entry name" value="Winged helix-like DNA-binding domain superfamily/Winged helix DNA-binding domain"/>
    <property type="match status" value="1"/>
</dbReference>
<evidence type="ECO:0000256" key="1">
    <source>
        <dbReference type="SAM" id="MobiDB-lite"/>
    </source>
</evidence>
<evidence type="ECO:0000259" key="2">
    <source>
        <dbReference type="PROSITE" id="PS51504"/>
    </source>
</evidence>
<gene>
    <name evidence="3" type="ORF">CLF_108419</name>
</gene>
<dbReference type="GO" id="GO:0000786">
    <property type="term" value="C:nucleosome"/>
    <property type="evidence" value="ECO:0007669"/>
    <property type="project" value="InterPro"/>
</dbReference>